<feature type="non-terminal residue" evidence="1">
    <location>
        <position position="340"/>
    </location>
</feature>
<dbReference type="AlphaFoldDB" id="A0A0F9JQU6"/>
<sequence length="340" mass="36675">MTRLAVRPRPVPGWVQGLVEGAEPGTLAPGTIEDGENFVPTRAGRQRTRGGSRIMLTLKDDNATPAELAHVCAIVPFTAVGGLIVGWSNTENAHYAYRVTADMGYEPNEAGSIKNLTTAPSTTWDNASAPARPVMAEVWEKMFIADATTDITARNEMLGFDNAGTVTSRAFQFGAGAAAEIYPFCLEEYNGVLFIAGYGTEDAGDLDRPEFLRHSFLGKSPDAADGFHADAWNLIGSKGQRITALRKGRGILLVAKENEFHRVSGFGRAFAGWQYQVEPVENTQGLGIANPKALVFAEGFWWGIGAQGPLRTDGFTLESLVGPRRPSWRGIDNVADSWVA</sequence>
<name>A0A0F9JQU6_9ZZZZ</name>
<gene>
    <name evidence="1" type="ORF">LCGC14_1728480</name>
</gene>
<evidence type="ECO:0000313" key="1">
    <source>
        <dbReference type="EMBL" id="KKM07986.1"/>
    </source>
</evidence>
<accession>A0A0F9JQU6</accession>
<dbReference type="EMBL" id="LAZR01015654">
    <property type="protein sequence ID" value="KKM07986.1"/>
    <property type="molecule type" value="Genomic_DNA"/>
</dbReference>
<protein>
    <submittedName>
        <fullName evidence="1">Uncharacterized protein</fullName>
    </submittedName>
</protein>
<proteinExistence type="predicted"/>
<comment type="caution">
    <text evidence="1">The sequence shown here is derived from an EMBL/GenBank/DDBJ whole genome shotgun (WGS) entry which is preliminary data.</text>
</comment>
<reference evidence="1" key="1">
    <citation type="journal article" date="2015" name="Nature">
        <title>Complex archaea that bridge the gap between prokaryotes and eukaryotes.</title>
        <authorList>
            <person name="Spang A."/>
            <person name="Saw J.H."/>
            <person name="Jorgensen S.L."/>
            <person name="Zaremba-Niedzwiedzka K."/>
            <person name="Martijn J."/>
            <person name="Lind A.E."/>
            <person name="van Eijk R."/>
            <person name="Schleper C."/>
            <person name="Guy L."/>
            <person name="Ettema T.J."/>
        </authorList>
    </citation>
    <scope>NUCLEOTIDE SEQUENCE</scope>
</reference>
<organism evidence="1">
    <name type="scientific">marine sediment metagenome</name>
    <dbReference type="NCBI Taxonomy" id="412755"/>
    <lineage>
        <taxon>unclassified sequences</taxon>
        <taxon>metagenomes</taxon>
        <taxon>ecological metagenomes</taxon>
    </lineage>
</organism>